<dbReference type="InterPro" id="IPR008523">
    <property type="entry name" value="DUF805"/>
</dbReference>
<feature type="transmembrane region" description="Helical" evidence="1">
    <location>
        <begin position="119"/>
        <end position="139"/>
    </location>
</feature>
<name>A0A837B026_9LACO</name>
<dbReference type="AlphaFoldDB" id="A0A837B026"/>
<keyword evidence="1" id="KW-0812">Transmembrane</keyword>
<organism evidence="2 3">
    <name type="scientific">Apilactobacillus kunkeei EFB6</name>
    <dbReference type="NCBI Taxonomy" id="1419324"/>
    <lineage>
        <taxon>Bacteria</taxon>
        <taxon>Bacillati</taxon>
        <taxon>Bacillota</taxon>
        <taxon>Bacilli</taxon>
        <taxon>Lactobacillales</taxon>
        <taxon>Lactobacillaceae</taxon>
        <taxon>Apilactobacillus</taxon>
    </lineage>
</organism>
<evidence type="ECO:0000256" key="1">
    <source>
        <dbReference type="SAM" id="Phobius"/>
    </source>
</evidence>
<proteinExistence type="predicted"/>
<dbReference type="GO" id="GO:0005886">
    <property type="term" value="C:plasma membrane"/>
    <property type="evidence" value="ECO:0007669"/>
    <property type="project" value="TreeGrafter"/>
</dbReference>
<reference evidence="2 3" key="1">
    <citation type="journal article" date="2015" name="Stand. Genomic Sci.">
        <title>High quality draft genome of Lactobacillus kunkeei EFB6, isolated from a German European foulbrood outbreak of honeybees.</title>
        <authorList>
            <person name="Djukic M."/>
            <person name="Poehlein A."/>
            <person name="Strauss J."/>
            <person name="Tann F.J."/>
            <person name="Leimbach A."/>
            <person name="Hoppert M."/>
            <person name="Daniel R."/>
        </authorList>
    </citation>
    <scope>NUCLEOTIDE SEQUENCE [LARGE SCALE GENOMIC DNA]</scope>
    <source>
        <strain evidence="2 3">EFB6</strain>
    </source>
</reference>
<feature type="transmembrane region" description="Helical" evidence="1">
    <location>
        <begin position="60"/>
        <end position="83"/>
    </location>
</feature>
<evidence type="ECO:0000313" key="3">
    <source>
        <dbReference type="Proteomes" id="UP000026921"/>
    </source>
</evidence>
<comment type="caution">
    <text evidence="2">The sequence shown here is derived from an EMBL/GenBank/DDBJ whole genome shotgun (WGS) entry which is preliminary data.</text>
</comment>
<gene>
    <name evidence="2" type="ORF">LAKU_18c00240</name>
</gene>
<feature type="transmembrane region" description="Helical" evidence="1">
    <location>
        <begin position="24"/>
        <end position="48"/>
    </location>
</feature>
<dbReference type="PANTHER" id="PTHR34980:SF2">
    <property type="entry name" value="INNER MEMBRANE PROTEIN YHAH-RELATED"/>
    <property type="match status" value="1"/>
</dbReference>
<accession>A0A837B026</accession>
<dbReference type="Proteomes" id="UP000026921">
    <property type="component" value="Unassembled WGS sequence"/>
</dbReference>
<protein>
    <submittedName>
        <fullName evidence="2">Putative membrane protein</fullName>
    </submittedName>
</protein>
<evidence type="ECO:0000313" key="2">
    <source>
        <dbReference type="EMBL" id="KDB00637.1"/>
    </source>
</evidence>
<feature type="transmembrane region" description="Helical" evidence="1">
    <location>
        <begin position="95"/>
        <end position="113"/>
    </location>
</feature>
<dbReference type="EMBL" id="AZBY01000018">
    <property type="protein sequence ID" value="KDB00637.1"/>
    <property type="molecule type" value="Genomic_DNA"/>
</dbReference>
<dbReference type="PANTHER" id="PTHR34980">
    <property type="entry name" value="INNER MEMBRANE PROTEIN-RELATED-RELATED"/>
    <property type="match status" value="1"/>
</dbReference>
<sequence>MIKAYKQFWKNYINFTGVSTRSEFWWVFLINSIIYAVFALAFGGVAVITAFATGHADKSFGIAALIGIAVCVLYAIASIIPTISLYFRRYRDAGVTPWFLLITYVLPGIITRLDGYKHNAWLSALVTIISIIGFIILVMPSKDRK</sequence>
<keyword evidence="1" id="KW-1133">Transmembrane helix</keyword>
<dbReference type="Pfam" id="PF05656">
    <property type="entry name" value="DUF805"/>
    <property type="match status" value="1"/>
</dbReference>
<dbReference type="RefSeq" id="WP_051592247.1">
    <property type="nucleotide sequence ID" value="NZ_AZBY01000018.1"/>
</dbReference>
<keyword evidence="1" id="KW-0472">Membrane</keyword>